<evidence type="ECO:0000256" key="2">
    <source>
        <dbReference type="SAM" id="Phobius"/>
    </source>
</evidence>
<keyword evidence="3" id="KW-1185">Reference proteome</keyword>
<evidence type="ECO:0000256" key="1">
    <source>
        <dbReference type="SAM" id="MobiDB-lite"/>
    </source>
</evidence>
<organism evidence="3 4">
    <name type="scientific">Phoenix dactylifera</name>
    <name type="common">Date palm</name>
    <dbReference type="NCBI Taxonomy" id="42345"/>
    <lineage>
        <taxon>Eukaryota</taxon>
        <taxon>Viridiplantae</taxon>
        <taxon>Streptophyta</taxon>
        <taxon>Embryophyta</taxon>
        <taxon>Tracheophyta</taxon>
        <taxon>Spermatophyta</taxon>
        <taxon>Magnoliopsida</taxon>
        <taxon>Liliopsida</taxon>
        <taxon>Arecaceae</taxon>
        <taxon>Coryphoideae</taxon>
        <taxon>Phoeniceae</taxon>
        <taxon>Phoenix</taxon>
    </lineage>
</organism>
<feature type="region of interest" description="Disordered" evidence="1">
    <location>
        <begin position="51"/>
        <end position="101"/>
    </location>
</feature>
<dbReference type="GeneID" id="103715352"/>
<name>A0A8B7CKP6_PHODC</name>
<dbReference type="Proteomes" id="UP000228380">
    <property type="component" value="Chromosome 4"/>
</dbReference>
<keyword evidence="2" id="KW-0472">Membrane</keyword>
<dbReference type="PANTHER" id="PTHR34064:SF3">
    <property type="entry name" value="OS04G0672300 PROTEIN"/>
    <property type="match status" value="1"/>
</dbReference>
<dbReference type="KEGG" id="pda:103715352"/>
<feature type="transmembrane region" description="Helical" evidence="2">
    <location>
        <begin position="147"/>
        <end position="167"/>
    </location>
</feature>
<accession>A0A8B7CKP6</accession>
<evidence type="ECO:0000313" key="3">
    <source>
        <dbReference type="Proteomes" id="UP000228380"/>
    </source>
</evidence>
<protein>
    <submittedName>
        <fullName evidence="4">Uncharacterized protein LOC103715352</fullName>
    </submittedName>
</protein>
<reference evidence="4" key="2">
    <citation type="submission" date="2025-08" db="UniProtKB">
        <authorList>
            <consortium name="RefSeq"/>
        </authorList>
    </citation>
    <scope>IDENTIFICATION</scope>
    <source>
        <tissue evidence="4">Young leaves</tissue>
    </source>
</reference>
<feature type="region of interest" description="Disordered" evidence="1">
    <location>
        <begin position="1"/>
        <end position="35"/>
    </location>
</feature>
<proteinExistence type="predicted"/>
<evidence type="ECO:0000313" key="4">
    <source>
        <dbReference type="RefSeq" id="XP_008801173.1"/>
    </source>
</evidence>
<dbReference type="OrthoDB" id="683938at2759"/>
<keyword evidence="2" id="KW-1133">Transmembrane helix</keyword>
<feature type="compositionally biased region" description="Basic and acidic residues" evidence="1">
    <location>
        <begin position="21"/>
        <end position="33"/>
    </location>
</feature>
<feature type="compositionally biased region" description="Basic residues" evidence="1">
    <location>
        <begin position="63"/>
        <end position="73"/>
    </location>
</feature>
<sequence>MAEIPKPGFGEAKPSASAMSLDHEEVERSKTEESDGFVAIDIGALSILSVNNDKDSTCSPRVSRVKNLSRKGSQRSGGGEERTAAEGETADSSTGGPDSDVKSALLVHVAGEGEPSGLSHATTPTAAGGRCRRLGRRQTPWLDPRRVLFFFATLSSMGTMILLYFTLSMGKMAGNDSNAR</sequence>
<dbReference type="RefSeq" id="XP_008801173.1">
    <property type="nucleotide sequence ID" value="XM_008802951.4"/>
</dbReference>
<gene>
    <name evidence="4" type="primary">LOC103715352</name>
</gene>
<keyword evidence="2" id="KW-0812">Transmembrane</keyword>
<dbReference type="PANTHER" id="PTHR34064">
    <property type="entry name" value="OS04G0672300 PROTEIN"/>
    <property type="match status" value="1"/>
</dbReference>
<dbReference type="AlphaFoldDB" id="A0A8B7CKP6"/>
<reference evidence="3" key="1">
    <citation type="journal article" date="2019" name="Nat. Commun.">
        <title>Genome-wide association mapping of date palm fruit traits.</title>
        <authorList>
            <person name="Hazzouri K.M."/>
            <person name="Gros-Balthazard M."/>
            <person name="Flowers J.M."/>
            <person name="Copetti D."/>
            <person name="Lemansour A."/>
            <person name="Lebrun M."/>
            <person name="Masmoudi K."/>
            <person name="Ferrand S."/>
            <person name="Dhar M.I."/>
            <person name="Fresquez Z.A."/>
            <person name="Rosas U."/>
            <person name="Zhang J."/>
            <person name="Talag J."/>
            <person name="Lee S."/>
            <person name="Kudrna D."/>
            <person name="Powell R.F."/>
            <person name="Leitch I.J."/>
            <person name="Krueger R.R."/>
            <person name="Wing R.A."/>
            <person name="Amiri K.M.A."/>
            <person name="Purugganan M.D."/>
        </authorList>
    </citation>
    <scope>NUCLEOTIDE SEQUENCE [LARGE SCALE GENOMIC DNA]</scope>
    <source>
        <strain evidence="3">cv. Khalas</strain>
    </source>
</reference>